<organism evidence="2 3">
    <name type="scientific">Eiseniibacteriota bacterium</name>
    <dbReference type="NCBI Taxonomy" id="2212470"/>
    <lineage>
        <taxon>Bacteria</taxon>
        <taxon>Candidatus Eiseniibacteriota</taxon>
    </lineage>
</organism>
<feature type="domain" description="PKD" evidence="1">
    <location>
        <begin position="541"/>
        <end position="634"/>
    </location>
</feature>
<reference evidence="2 3" key="1">
    <citation type="journal article" date="2019" name="Nat. Microbiol.">
        <title>Mediterranean grassland soil C-N compound turnover is dependent on rainfall and depth, and is mediated by genomically divergent microorganisms.</title>
        <authorList>
            <person name="Diamond S."/>
            <person name="Andeer P.F."/>
            <person name="Li Z."/>
            <person name="Crits-Christoph A."/>
            <person name="Burstein D."/>
            <person name="Anantharaman K."/>
            <person name="Lane K.R."/>
            <person name="Thomas B.C."/>
            <person name="Pan C."/>
            <person name="Northen T.R."/>
            <person name="Banfield J.F."/>
        </authorList>
    </citation>
    <scope>NUCLEOTIDE SEQUENCE [LARGE SCALE GENOMIC DNA]</scope>
    <source>
        <strain evidence="2">WS_7</strain>
    </source>
</reference>
<dbReference type="InterPro" id="IPR029865">
    <property type="entry name" value="KIAA0319-like"/>
</dbReference>
<name>A0A538TT56_UNCEI</name>
<dbReference type="InterPro" id="IPR013783">
    <property type="entry name" value="Ig-like_fold"/>
</dbReference>
<proteinExistence type="predicted"/>
<evidence type="ECO:0000259" key="1">
    <source>
        <dbReference type="PROSITE" id="PS50093"/>
    </source>
</evidence>
<dbReference type="SUPFAM" id="SSF49299">
    <property type="entry name" value="PKD domain"/>
    <property type="match status" value="5"/>
</dbReference>
<dbReference type="PANTHER" id="PTHR46182">
    <property type="entry name" value="FI19480P1"/>
    <property type="match status" value="1"/>
</dbReference>
<evidence type="ECO:0000313" key="2">
    <source>
        <dbReference type="EMBL" id="TMQ66811.1"/>
    </source>
</evidence>
<dbReference type="Proteomes" id="UP000317366">
    <property type="component" value="Unassembled WGS sequence"/>
</dbReference>
<dbReference type="GO" id="GO:0016020">
    <property type="term" value="C:membrane"/>
    <property type="evidence" value="ECO:0007669"/>
    <property type="project" value="TreeGrafter"/>
</dbReference>
<dbReference type="CDD" id="cd00146">
    <property type="entry name" value="PKD"/>
    <property type="match status" value="4"/>
</dbReference>
<feature type="domain" description="PKD" evidence="1">
    <location>
        <begin position="353"/>
        <end position="433"/>
    </location>
</feature>
<dbReference type="InterPro" id="IPR000601">
    <property type="entry name" value="PKD_dom"/>
</dbReference>
<dbReference type="EMBL" id="VBOX01000006">
    <property type="protein sequence ID" value="TMQ66811.1"/>
    <property type="molecule type" value="Genomic_DNA"/>
</dbReference>
<dbReference type="AlphaFoldDB" id="A0A538TT56"/>
<dbReference type="Gene3D" id="2.60.40.10">
    <property type="entry name" value="Immunoglobulins"/>
    <property type="match status" value="5"/>
</dbReference>
<comment type="caution">
    <text evidence="2">The sequence shown here is derived from an EMBL/GenBank/DDBJ whole genome shotgun (WGS) entry which is preliminary data.</text>
</comment>
<dbReference type="SMART" id="SM00089">
    <property type="entry name" value="PKD"/>
    <property type="match status" value="5"/>
</dbReference>
<dbReference type="PROSITE" id="PS50093">
    <property type="entry name" value="PKD"/>
    <property type="match status" value="5"/>
</dbReference>
<accession>A0A538TT56</accession>
<dbReference type="NCBIfam" id="TIGR04183">
    <property type="entry name" value="Por_Secre_tail"/>
    <property type="match status" value="1"/>
</dbReference>
<evidence type="ECO:0000313" key="3">
    <source>
        <dbReference type="Proteomes" id="UP000317366"/>
    </source>
</evidence>
<dbReference type="GO" id="GO:0031410">
    <property type="term" value="C:cytoplasmic vesicle"/>
    <property type="evidence" value="ECO:0007669"/>
    <property type="project" value="TreeGrafter"/>
</dbReference>
<feature type="domain" description="PKD" evidence="1">
    <location>
        <begin position="476"/>
        <end position="526"/>
    </location>
</feature>
<gene>
    <name evidence="2" type="ORF">E6K77_00840</name>
</gene>
<dbReference type="PANTHER" id="PTHR46182:SF2">
    <property type="entry name" value="FI19480P1"/>
    <property type="match status" value="1"/>
</dbReference>
<dbReference type="InterPro" id="IPR022409">
    <property type="entry name" value="PKD/Chitinase_dom"/>
</dbReference>
<protein>
    <submittedName>
        <fullName evidence="2">PKD domain-containing protein</fullName>
    </submittedName>
</protein>
<feature type="domain" description="PKD" evidence="1">
    <location>
        <begin position="290"/>
        <end position="348"/>
    </location>
</feature>
<feature type="domain" description="PKD" evidence="1">
    <location>
        <begin position="847"/>
        <end position="897"/>
    </location>
</feature>
<dbReference type="Pfam" id="PF18962">
    <property type="entry name" value="Por_Secre_tail"/>
    <property type="match status" value="1"/>
</dbReference>
<dbReference type="Pfam" id="PF18911">
    <property type="entry name" value="PKD_4"/>
    <property type="match status" value="5"/>
</dbReference>
<sequence>MTNVPVAFKGYKRGGNSTLARLCLGFGNLLAATPGFPSPQAVTVRPSRTRRGRFGRIAGRAALLSLTLTVLSLVHIDPVGATTLERRVVTSNDDAEESATGKVSRTSSDLELVNDGTDQTVGMRWAALTIPAGVTITAAYIQFSAKESQSVATSLVLRGQAADNPLNFGSANGGISTRPRTTSATNWAPVAWTVGQVGANQRTPDLSAVIQEIVSRPGWASGNALVMIVNGTGHRTAWAWDGSVAGAPLLHVEYDPPDFPPVASLTVSQLFTPALTLRADASGSTDTDATPIASYQFDFGDGSPVVTTTAPTATAQHTYAAMGPYTVTLTATDTANKTSTPASTTITVQPDFPPVASVAVTQLATPALTVSASGSGSTDTDPTPIASYQFDFGDGSPVVTTTAPTATAQHTYAAPGPYTVTLTVTDTGSNPSTPASATISIQPDFPPAASLAVTQLATPVLTVSASGSASTDTDLTPIASYHFNFGDGTPVVNTTAPTATAQHTYAAAGPYTVTLTVTDTGNNTSTPASFPVTINPPPDSPPVASLAVTQLATPALTVSASGSGSTDTDFTPIASYHFNFGDGSPVVNTTAPTATAQHTYAAAGPYTVTLTVTDTGNNTSTPASATITVNPSATPIIVERRVATSADDAEESSGAVVYLTSSDLELVYDGNNQTVGMRWTGLGINPGATITSAYIQFSAKESQSEVTNLVFRAQAADNPATFGTANGDVSTRPRTTAATNWAPVAWTLGEVGANQRTPDLSAAIQEIVNRPGWAYGNAHVMIVNGTGHRTAWAYNGSTTAAPLLHVEFVGGTPPDLPPNAALNVTQLTTPPLTLRADASGSTDTDATPIASYQFNFGDGTPVVTTTAPTAIAQHTFAAASFYTVTVTATDTANKTSTPASTTLAVTQDGGPLVAVYVGYMDSHHPVNPQPKPNPWRGSPNVVFVGTPDGLAGDPPTGGWDTSTIRVDNLTSGTLSGVVVTCDIGTHHYALWGTNTIPAGNRLILVQTGFENFDGSDSSPGLPGCYGCDPTTCTTLRSSIVPVVHVSIGGNTLHYYDPAQMLNTQGADAAGCPYVGGPLPQTRYDESEDWTPINTTPPPLAARFGPEGEASPGSDAPRALWLAPPAPNPSRGQFAVRFATPQQGHVRVVLYDLTGRVVHRFVDGELYAGGYNFKVDLHDIASGIYFISLETPEATEHKKLVLMR</sequence>
<dbReference type="InterPro" id="IPR026444">
    <property type="entry name" value="Secre_tail"/>
</dbReference>
<dbReference type="InterPro" id="IPR035986">
    <property type="entry name" value="PKD_dom_sf"/>
</dbReference>